<feature type="domain" description="Enoyl reductase (ER)" evidence="2">
    <location>
        <begin position="14"/>
        <end position="369"/>
    </location>
</feature>
<dbReference type="SMART" id="SM00829">
    <property type="entry name" value="PKS_ER"/>
    <property type="match status" value="1"/>
</dbReference>
<dbReference type="Pfam" id="PF08240">
    <property type="entry name" value="ADH_N"/>
    <property type="match status" value="1"/>
</dbReference>
<dbReference type="PANTHER" id="PTHR43401:SF1">
    <property type="entry name" value="ENOYL REDUCTASE (ER) DOMAIN-CONTAINING PROTEIN"/>
    <property type="match status" value="1"/>
</dbReference>
<comment type="caution">
    <text evidence="3">The sequence shown here is derived from an EMBL/GenBank/DDBJ whole genome shotgun (WGS) entry which is preliminary data.</text>
</comment>
<accession>A0ABT4ACS5</accession>
<keyword evidence="4" id="KW-1185">Reference proteome</keyword>
<dbReference type="Proteomes" id="UP001207654">
    <property type="component" value="Unassembled WGS sequence"/>
</dbReference>
<dbReference type="Gene3D" id="3.90.180.10">
    <property type="entry name" value="Medium-chain alcohol dehydrogenases, catalytic domain"/>
    <property type="match status" value="1"/>
</dbReference>
<proteinExistence type="predicted"/>
<organism evidence="3 4">
    <name type="scientific">Archangium lansingense</name>
    <dbReference type="NCBI Taxonomy" id="2995310"/>
    <lineage>
        <taxon>Bacteria</taxon>
        <taxon>Pseudomonadati</taxon>
        <taxon>Myxococcota</taxon>
        <taxon>Myxococcia</taxon>
        <taxon>Myxococcales</taxon>
        <taxon>Cystobacterineae</taxon>
        <taxon>Archangiaceae</taxon>
        <taxon>Archangium</taxon>
    </lineage>
</organism>
<dbReference type="RefSeq" id="WP_267538195.1">
    <property type="nucleotide sequence ID" value="NZ_JAPNKA010000001.1"/>
</dbReference>
<dbReference type="InterPro" id="IPR013154">
    <property type="entry name" value="ADH-like_N"/>
</dbReference>
<dbReference type="InterPro" id="IPR011032">
    <property type="entry name" value="GroES-like_sf"/>
</dbReference>
<dbReference type="InterPro" id="IPR013149">
    <property type="entry name" value="ADH-like_C"/>
</dbReference>
<evidence type="ECO:0000313" key="4">
    <source>
        <dbReference type="Proteomes" id="UP001207654"/>
    </source>
</evidence>
<dbReference type="InterPro" id="IPR020843">
    <property type="entry name" value="ER"/>
</dbReference>
<sequence>MSSHPSCTAAVMHGANRPVELQHFSAPELEPGGVLLETIFSEVCGTDVHLSHGRLAGVPYPIIPGHVSVGKVLAVRGEPHDVDGRPVRVGATVTFLDVVGTCNACWFCLVAKMPNRCPSRRVYGVTYSAKEGLYGGWSQLIYLKPGVSILEVPSTLTPERVIAGGCALPTAIHAVDTARIKLGDRVLIQGAGPVGLSAATLALLSGAGAVYVVERHEVRLAMAREFGVDEAIRLDVTGSNSHVERVLALTDGRGVDVTIEATGVPAAVKDGIRMTRDGGRYVIVGHYTDHGEVGINPHTEINRKHLEIRGVWGVDFSHFHRMLRILDRHGARVAGGKGWEHMVSRTYGLEEVNQALADVETGRIVKGLIRPHPVRTSP</sequence>
<dbReference type="SUPFAM" id="SSF51735">
    <property type="entry name" value="NAD(P)-binding Rossmann-fold domains"/>
    <property type="match status" value="1"/>
</dbReference>
<dbReference type="SUPFAM" id="SSF50129">
    <property type="entry name" value="GroES-like"/>
    <property type="match status" value="1"/>
</dbReference>
<dbReference type="InterPro" id="IPR036291">
    <property type="entry name" value="NAD(P)-bd_dom_sf"/>
</dbReference>
<keyword evidence="1" id="KW-0560">Oxidoreductase</keyword>
<reference evidence="3 4" key="1">
    <citation type="submission" date="2022-11" db="EMBL/GenBank/DDBJ databases">
        <title>Minimal conservation of predation-associated metabolite biosynthetic gene clusters underscores biosynthetic potential of Myxococcota including descriptions for ten novel species: Archangium lansinium sp. nov., Myxococcus landrumus sp. nov., Nannocystis bai.</title>
        <authorList>
            <person name="Ahearne A."/>
            <person name="Stevens C."/>
            <person name="Phillips K."/>
        </authorList>
    </citation>
    <scope>NUCLEOTIDE SEQUENCE [LARGE SCALE GENOMIC DNA]</scope>
    <source>
        <strain evidence="3 4">MIWBW</strain>
    </source>
</reference>
<gene>
    <name evidence="3" type="ORF">OV287_33975</name>
</gene>
<dbReference type="InterPro" id="IPR050129">
    <property type="entry name" value="Zn_alcohol_dh"/>
</dbReference>
<dbReference type="Gene3D" id="3.40.50.720">
    <property type="entry name" value="NAD(P)-binding Rossmann-like Domain"/>
    <property type="match status" value="1"/>
</dbReference>
<name>A0ABT4ACS5_9BACT</name>
<evidence type="ECO:0000259" key="2">
    <source>
        <dbReference type="SMART" id="SM00829"/>
    </source>
</evidence>
<dbReference type="Pfam" id="PF00107">
    <property type="entry name" value="ADH_zinc_N"/>
    <property type="match status" value="1"/>
</dbReference>
<protein>
    <submittedName>
        <fullName evidence="3">Zinc-binding dehydrogenase</fullName>
    </submittedName>
</protein>
<dbReference type="EMBL" id="JAPNKA010000001">
    <property type="protein sequence ID" value="MCY1079478.1"/>
    <property type="molecule type" value="Genomic_DNA"/>
</dbReference>
<evidence type="ECO:0000313" key="3">
    <source>
        <dbReference type="EMBL" id="MCY1079478.1"/>
    </source>
</evidence>
<evidence type="ECO:0000256" key="1">
    <source>
        <dbReference type="ARBA" id="ARBA00023002"/>
    </source>
</evidence>
<dbReference type="PANTHER" id="PTHR43401">
    <property type="entry name" value="L-THREONINE 3-DEHYDROGENASE"/>
    <property type="match status" value="1"/>
</dbReference>
<dbReference type="CDD" id="cd08231">
    <property type="entry name" value="MDR_TM0436_like"/>
    <property type="match status" value="1"/>
</dbReference>